<organism evidence="16 17">
    <name type="scientific">Polaromonas jejuensis</name>
    <dbReference type="NCBI Taxonomy" id="457502"/>
    <lineage>
        <taxon>Bacteria</taxon>
        <taxon>Pseudomonadati</taxon>
        <taxon>Pseudomonadota</taxon>
        <taxon>Betaproteobacteria</taxon>
        <taxon>Burkholderiales</taxon>
        <taxon>Comamonadaceae</taxon>
        <taxon>Polaromonas</taxon>
    </lineage>
</organism>
<dbReference type="NCBIfam" id="TIGR00434">
    <property type="entry name" value="cysH"/>
    <property type="match status" value="1"/>
</dbReference>
<dbReference type="InterPro" id="IPR011798">
    <property type="entry name" value="APS_reductase"/>
</dbReference>
<comment type="catalytic activity">
    <reaction evidence="13 14">
        <text>[thioredoxin]-disulfide + sulfite + AMP + 2 H(+) = adenosine 5'-phosphosulfate + [thioredoxin]-dithiol</text>
        <dbReference type="Rhea" id="RHEA:21976"/>
        <dbReference type="Rhea" id="RHEA-COMP:10698"/>
        <dbReference type="Rhea" id="RHEA-COMP:10700"/>
        <dbReference type="ChEBI" id="CHEBI:15378"/>
        <dbReference type="ChEBI" id="CHEBI:17359"/>
        <dbReference type="ChEBI" id="CHEBI:29950"/>
        <dbReference type="ChEBI" id="CHEBI:50058"/>
        <dbReference type="ChEBI" id="CHEBI:58243"/>
        <dbReference type="ChEBI" id="CHEBI:456215"/>
        <dbReference type="EC" id="1.8.4.10"/>
    </reaction>
</comment>
<keyword evidence="4 14" id="KW-0560">Oxidoreductase</keyword>
<dbReference type="EMBL" id="JBHSMX010000062">
    <property type="protein sequence ID" value="MFC5523100.1"/>
    <property type="molecule type" value="Genomic_DNA"/>
</dbReference>
<dbReference type="Pfam" id="PF01507">
    <property type="entry name" value="PAPS_reduct"/>
    <property type="match status" value="1"/>
</dbReference>
<dbReference type="NCBIfam" id="TIGR02055">
    <property type="entry name" value="APS_reductase"/>
    <property type="match status" value="1"/>
</dbReference>
<dbReference type="PANTHER" id="PTHR46482">
    <property type="entry name" value="5'-ADENYLYLSULFATE REDUCTASE 3, CHLOROPLASTIC"/>
    <property type="match status" value="1"/>
</dbReference>
<evidence type="ECO:0000256" key="7">
    <source>
        <dbReference type="ARBA" id="ARBA00024298"/>
    </source>
</evidence>
<feature type="domain" description="Phosphoadenosine phosphosulphate reductase" evidence="15">
    <location>
        <begin position="36"/>
        <end position="207"/>
    </location>
</feature>
<gene>
    <name evidence="14" type="primary">cysH</name>
    <name evidence="16" type="ORF">ACFPP7_19605</name>
</gene>
<sequence length="261" mass="28946">MGAISLYAKASPDFAQKLAHSLELLKSSAATYSPLTQASSLGAEDMVVTHLLQEAGIDCSIFVLDTGMLHAETLALVGRIEERYQRKVDIYRPVESAASAFVQTNGPDAMYKSLELRKACCHIRKMEPLERALAGKNGWLTGLRREQSSARAEVHDIEQQAERVKVNPLADWTWGDVWHYISLNAIPYNPLHDQFFPSIGCAPCTRAVTLGEDFRSGRWWWEQESAKECGLHVAADGTHEAQEPAAFEPLSSIIPIREIPA</sequence>
<evidence type="ECO:0000256" key="1">
    <source>
        <dbReference type="ARBA" id="ARBA00009732"/>
    </source>
</evidence>
<evidence type="ECO:0000259" key="15">
    <source>
        <dbReference type="Pfam" id="PF01507"/>
    </source>
</evidence>
<proteinExistence type="inferred from homology"/>
<protein>
    <recommendedName>
        <fullName evidence="10 14">Adenosine 5'-phosphosulfate reductase</fullName>
        <shortName evidence="14">APS reductase</shortName>
        <ecNumber evidence="9 14">1.8.4.10</ecNumber>
    </recommendedName>
    <alternativeName>
        <fullName evidence="12 14">5'-adenylylsulfate reductase</fullName>
    </alternativeName>
    <alternativeName>
        <fullName evidence="11 14">Thioredoxin-dependent 5'-adenylylsulfate reductase</fullName>
    </alternativeName>
</protein>
<dbReference type="EC" id="1.8.4.10" evidence="9 14"/>
<comment type="similarity">
    <text evidence="1 14">Belongs to the PAPS reductase family. CysH subfamily.</text>
</comment>
<dbReference type="CDD" id="cd23945">
    <property type="entry name" value="PAPS_reductase"/>
    <property type="match status" value="1"/>
</dbReference>
<comment type="pathway">
    <text evidence="8 14">Sulfur metabolism; hydrogen sulfide biosynthesis; sulfite from sulfate.</text>
</comment>
<name>A0ABW0QET5_9BURK</name>
<dbReference type="Proteomes" id="UP001596084">
    <property type="component" value="Unassembled WGS sequence"/>
</dbReference>
<dbReference type="GO" id="GO:0004604">
    <property type="term" value="F:phosphoadenylyl-sulfate reductase (thioredoxin) activity"/>
    <property type="evidence" value="ECO:0007669"/>
    <property type="project" value="UniProtKB-EC"/>
</dbReference>
<comment type="cofactor">
    <cofactor evidence="14">
        <name>[4Fe-4S] cluster</name>
        <dbReference type="ChEBI" id="CHEBI:49883"/>
    </cofactor>
    <text evidence="14">Binds 1 [4Fe-4S] cluster per subunit.</text>
</comment>
<dbReference type="InterPro" id="IPR014729">
    <property type="entry name" value="Rossmann-like_a/b/a_fold"/>
</dbReference>
<feature type="active site" description="Nucleophile; cysteine thiosulfonate intermediate" evidence="14">
    <location>
        <position position="229"/>
    </location>
</feature>
<evidence type="ECO:0000256" key="11">
    <source>
        <dbReference type="ARBA" id="ARBA00030894"/>
    </source>
</evidence>
<comment type="function">
    <text evidence="7 14">Catalyzes the formation of sulfite from adenosine 5'-phosphosulfate (APS) using thioredoxin as an electron donor.</text>
</comment>
<feature type="binding site" evidence="14">
    <location>
        <position position="201"/>
    </location>
    <ligand>
        <name>[4Fe-4S] cluster</name>
        <dbReference type="ChEBI" id="CHEBI:49883"/>
    </ligand>
</feature>
<evidence type="ECO:0000313" key="17">
    <source>
        <dbReference type="Proteomes" id="UP001596084"/>
    </source>
</evidence>
<dbReference type="RefSeq" id="WP_068835006.1">
    <property type="nucleotide sequence ID" value="NZ_JBHSMX010000062.1"/>
</dbReference>
<evidence type="ECO:0000256" key="10">
    <source>
        <dbReference type="ARBA" id="ARBA00029514"/>
    </source>
</evidence>
<evidence type="ECO:0000256" key="3">
    <source>
        <dbReference type="ARBA" id="ARBA00022723"/>
    </source>
</evidence>
<dbReference type="InterPro" id="IPR004511">
    <property type="entry name" value="PAPS/APS_Rdtase"/>
</dbReference>
<feature type="binding site" evidence="14">
    <location>
        <position position="204"/>
    </location>
    <ligand>
        <name>[4Fe-4S] cluster</name>
        <dbReference type="ChEBI" id="CHEBI:49883"/>
    </ligand>
</feature>
<comment type="caution">
    <text evidence="16">The sequence shown here is derived from an EMBL/GenBank/DDBJ whole genome shotgun (WGS) entry which is preliminary data.</text>
</comment>
<evidence type="ECO:0000256" key="5">
    <source>
        <dbReference type="ARBA" id="ARBA00023004"/>
    </source>
</evidence>
<evidence type="ECO:0000256" key="8">
    <source>
        <dbReference type="ARBA" id="ARBA00024327"/>
    </source>
</evidence>
<keyword evidence="2 14" id="KW-0963">Cytoplasm</keyword>
<evidence type="ECO:0000256" key="9">
    <source>
        <dbReference type="ARBA" id="ARBA00024386"/>
    </source>
</evidence>
<evidence type="ECO:0000256" key="13">
    <source>
        <dbReference type="ARBA" id="ARBA00048441"/>
    </source>
</evidence>
<evidence type="ECO:0000256" key="14">
    <source>
        <dbReference type="HAMAP-Rule" id="MF_00063"/>
    </source>
</evidence>
<accession>A0ABW0QET5</accession>
<evidence type="ECO:0000256" key="2">
    <source>
        <dbReference type="ARBA" id="ARBA00022490"/>
    </source>
</evidence>
<keyword evidence="17" id="KW-1185">Reference proteome</keyword>
<dbReference type="InterPro" id="IPR002500">
    <property type="entry name" value="PAPS_reduct_dom"/>
</dbReference>
<dbReference type="Gene3D" id="3.40.50.620">
    <property type="entry name" value="HUPs"/>
    <property type="match status" value="1"/>
</dbReference>
<evidence type="ECO:0000256" key="12">
    <source>
        <dbReference type="ARBA" id="ARBA00032041"/>
    </source>
</evidence>
<feature type="binding site" evidence="14">
    <location>
        <position position="121"/>
    </location>
    <ligand>
        <name>[4Fe-4S] cluster</name>
        <dbReference type="ChEBI" id="CHEBI:49883"/>
    </ligand>
</feature>
<dbReference type="SUPFAM" id="SSF52402">
    <property type="entry name" value="Adenine nucleotide alpha hydrolases-like"/>
    <property type="match status" value="1"/>
</dbReference>
<dbReference type="NCBIfam" id="NF002537">
    <property type="entry name" value="PRK02090.1"/>
    <property type="match status" value="1"/>
</dbReference>
<dbReference type="PIRSF" id="PIRSF000857">
    <property type="entry name" value="PAPS_reductase"/>
    <property type="match status" value="1"/>
</dbReference>
<reference evidence="17" key="1">
    <citation type="journal article" date="2019" name="Int. J. Syst. Evol. Microbiol.">
        <title>The Global Catalogue of Microorganisms (GCM) 10K type strain sequencing project: providing services to taxonomists for standard genome sequencing and annotation.</title>
        <authorList>
            <consortium name="The Broad Institute Genomics Platform"/>
            <consortium name="The Broad Institute Genome Sequencing Center for Infectious Disease"/>
            <person name="Wu L."/>
            <person name="Ma J."/>
        </authorList>
    </citation>
    <scope>NUCLEOTIDE SEQUENCE [LARGE SCALE GENOMIC DNA]</scope>
    <source>
        <strain evidence="17">CGMCC 4.7277</strain>
    </source>
</reference>
<keyword evidence="3 14" id="KW-0479">Metal-binding</keyword>
<dbReference type="HAMAP" id="MF_00063">
    <property type="entry name" value="CysH"/>
    <property type="match status" value="1"/>
</dbReference>
<feature type="binding site" evidence="14">
    <location>
        <position position="120"/>
    </location>
    <ligand>
        <name>[4Fe-4S] cluster</name>
        <dbReference type="ChEBI" id="CHEBI:49883"/>
    </ligand>
</feature>
<evidence type="ECO:0000256" key="4">
    <source>
        <dbReference type="ARBA" id="ARBA00023002"/>
    </source>
</evidence>
<dbReference type="PANTHER" id="PTHR46482:SF9">
    <property type="entry name" value="5'-ADENYLYLSULFATE REDUCTASE 1, CHLOROPLASTIC"/>
    <property type="match status" value="1"/>
</dbReference>
<evidence type="ECO:0000256" key="6">
    <source>
        <dbReference type="ARBA" id="ARBA00023014"/>
    </source>
</evidence>
<comment type="subcellular location">
    <subcellularLocation>
        <location evidence="14">Cytoplasm</location>
    </subcellularLocation>
</comment>
<keyword evidence="6 14" id="KW-0411">Iron-sulfur</keyword>
<evidence type="ECO:0000313" key="16">
    <source>
        <dbReference type="EMBL" id="MFC5523100.1"/>
    </source>
</evidence>
<keyword evidence="5 14" id="KW-0408">Iron</keyword>